<dbReference type="PANTHER" id="PTHR31639:SF285">
    <property type="entry name" value="OS01G0730200 PROTEIN"/>
    <property type="match status" value="1"/>
</dbReference>
<dbReference type="OrthoDB" id="1503514at2759"/>
<dbReference type="AlphaFoldDB" id="A0A1U7VVW8"/>
<dbReference type="Gene3D" id="3.80.10.10">
    <property type="entry name" value="Ribonuclease Inhibitor"/>
    <property type="match status" value="1"/>
</dbReference>
<reference evidence="3" key="2">
    <citation type="submission" date="2025-08" db="UniProtKB">
        <authorList>
            <consortium name="RefSeq"/>
        </authorList>
    </citation>
    <scope>IDENTIFICATION</scope>
    <source>
        <tissue evidence="3">Leaf</tissue>
    </source>
</reference>
<evidence type="ECO:0000313" key="2">
    <source>
        <dbReference type="Proteomes" id="UP000189701"/>
    </source>
</evidence>
<sequence length="424" mass="48475">MPIREAVRTSVLSKKWRFYYLTIPELVFDDQFCKELQDYAATQKKLRILSEYELELKYQFDEIVTKSLMLHPGRIETFKACIPSFNSTKGPNVNKWILYLSRKNIKKLNLEYPKKDIVRHKLPPYFFSCLDLTYLKLRNFDVSPPPPECKGFLYLDQLVLIGIYFANNCFESILSGCPVLQRLELHLCTGIRHVNISGCKLKRLRIKAYDKFESISLENAPNLTEVSVMLDRIVTDSDKVVIGLEANPNSDLVKFVDSCPRVELLCLNGKFLQLLAQTPVPPKLSTSPDSLKILEFKGVNFMNFDEISAVVCLIRSAPNLQELYIEASTVKLNQEQVSGYLKLLDCSTFPLSKLHLVKLTNISAFDPEFEFIRFILFSSPSLATMSILQHPQLEVAEALEITKKLLLFRLSSAVSIEFSSDSKT</sequence>
<name>A0A1U7VVW8_NICSY</name>
<dbReference type="PANTHER" id="PTHR31639">
    <property type="entry name" value="F-BOX PROTEIN-LIKE"/>
    <property type="match status" value="1"/>
</dbReference>
<proteinExistence type="predicted"/>
<dbReference type="KEGG" id="nsy:104221211"/>
<dbReference type="RefSeq" id="XP_009770523.1">
    <property type="nucleotide sequence ID" value="XM_009772221.1"/>
</dbReference>
<feature type="domain" description="F-box/LRR-repeat protein 15/At3g58940/PEG3-like LRR" evidence="1">
    <location>
        <begin position="94"/>
        <end position="325"/>
    </location>
</feature>
<evidence type="ECO:0000259" key="1">
    <source>
        <dbReference type="Pfam" id="PF24758"/>
    </source>
</evidence>
<dbReference type="InterPro" id="IPR055411">
    <property type="entry name" value="LRR_FXL15/At3g58940/PEG3-like"/>
</dbReference>
<gene>
    <name evidence="3" type="primary">LOC104221211</name>
</gene>
<reference evidence="2" key="1">
    <citation type="journal article" date="2013" name="Genome Biol.">
        <title>Reference genomes and transcriptomes of Nicotiana sylvestris and Nicotiana tomentosiformis.</title>
        <authorList>
            <person name="Sierro N."/>
            <person name="Battey J.N."/>
            <person name="Ouadi S."/>
            <person name="Bovet L."/>
            <person name="Goepfert S."/>
            <person name="Bakaher N."/>
            <person name="Peitsch M.C."/>
            <person name="Ivanov N.V."/>
        </authorList>
    </citation>
    <scope>NUCLEOTIDE SEQUENCE [LARGE SCALE GENOMIC DNA]</scope>
</reference>
<dbReference type="Proteomes" id="UP000189701">
    <property type="component" value="Unplaced"/>
</dbReference>
<protein>
    <submittedName>
        <fullName evidence="3">F-box/FBD/LRR-repeat protein At1g13570-like</fullName>
    </submittedName>
</protein>
<dbReference type="STRING" id="4096.A0A1U7VVW8"/>
<keyword evidence="2" id="KW-1185">Reference proteome</keyword>
<dbReference type="SUPFAM" id="SSF52047">
    <property type="entry name" value="RNI-like"/>
    <property type="match status" value="1"/>
</dbReference>
<dbReference type="GeneID" id="104221211"/>
<evidence type="ECO:0000313" key="3">
    <source>
        <dbReference type="RefSeq" id="XP_009770523.1"/>
    </source>
</evidence>
<dbReference type="InterPro" id="IPR032675">
    <property type="entry name" value="LRR_dom_sf"/>
</dbReference>
<accession>A0A1U7VVW8</accession>
<organism evidence="2 3">
    <name type="scientific">Nicotiana sylvestris</name>
    <name type="common">Wood tobacco</name>
    <name type="synonym">South American tobacco</name>
    <dbReference type="NCBI Taxonomy" id="4096"/>
    <lineage>
        <taxon>Eukaryota</taxon>
        <taxon>Viridiplantae</taxon>
        <taxon>Streptophyta</taxon>
        <taxon>Embryophyta</taxon>
        <taxon>Tracheophyta</taxon>
        <taxon>Spermatophyta</taxon>
        <taxon>Magnoliopsida</taxon>
        <taxon>eudicotyledons</taxon>
        <taxon>Gunneridae</taxon>
        <taxon>Pentapetalae</taxon>
        <taxon>asterids</taxon>
        <taxon>lamiids</taxon>
        <taxon>Solanales</taxon>
        <taxon>Solanaceae</taxon>
        <taxon>Nicotianoideae</taxon>
        <taxon>Nicotianeae</taxon>
        <taxon>Nicotiana</taxon>
    </lineage>
</organism>
<dbReference type="Pfam" id="PF24758">
    <property type="entry name" value="LRR_At5g56370"/>
    <property type="match status" value="1"/>
</dbReference>
<dbReference type="eggNOG" id="ENOG502QTI8">
    <property type="taxonomic scope" value="Eukaryota"/>
</dbReference>